<dbReference type="GO" id="GO:0016020">
    <property type="term" value="C:membrane"/>
    <property type="evidence" value="ECO:0007669"/>
    <property type="project" value="UniProtKB-SubCell"/>
</dbReference>
<comment type="subcellular location">
    <subcellularLocation>
        <location evidence="1">Membrane</location>
        <topology evidence="1">Multi-pass membrane protein</topology>
    </subcellularLocation>
</comment>
<evidence type="ECO:0000256" key="2">
    <source>
        <dbReference type="ARBA" id="ARBA00010992"/>
    </source>
</evidence>
<dbReference type="PROSITE" id="PS50850">
    <property type="entry name" value="MFS"/>
    <property type="match status" value="1"/>
</dbReference>
<dbReference type="InterPro" id="IPR005829">
    <property type="entry name" value="Sugar_transporter_CS"/>
</dbReference>
<feature type="domain" description="Major facilitator superfamily (MFS) profile" evidence="10">
    <location>
        <begin position="45"/>
        <end position="462"/>
    </location>
</feature>
<dbReference type="PANTHER" id="PTHR48021:SF13">
    <property type="entry name" value="SUGAR TRANSPORTER ERD6-LIKE 7"/>
    <property type="match status" value="1"/>
</dbReference>
<name>A0A5N5NNN3_9ROSI</name>
<feature type="transmembrane region" description="Helical" evidence="9">
    <location>
        <begin position="339"/>
        <end position="360"/>
    </location>
</feature>
<accession>A0A5N5NNN3</accession>
<evidence type="ECO:0000256" key="4">
    <source>
        <dbReference type="ARBA" id="ARBA00022597"/>
    </source>
</evidence>
<gene>
    <name evidence="11" type="ORF">DKX38_003018</name>
</gene>
<dbReference type="InterPro" id="IPR044775">
    <property type="entry name" value="MFS_ERD6/Tret1-like"/>
</dbReference>
<dbReference type="PANTHER" id="PTHR48021">
    <property type="match status" value="1"/>
</dbReference>
<dbReference type="Pfam" id="PF00083">
    <property type="entry name" value="Sugar_tr"/>
    <property type="match status" value="1"/>
</dbReference>
<dbReference type="CDD" id="cd17358">
    <property type="entry name" value="MFS_GLUT6_8_Class3_like"/>
    <property type="match status" value="1"/>
</dbReference>
<evidence type="ECO:0000256" key="3">
    <source>
        <dbReference type="ARBA" id="ARBA00022448"/>
    </source>
</evidence>
<dbReference type="Proteomes" id="UP000326939">
    <property type="component" value="Chromosome 2"/>
</dbReference>
<dbReference type="InterPro" id="IPR003663">
    <property type="entry name" value="Sugar/inositol_transpt"/>
</dbReference>
<feature type="transmembrane region" description="Helical" evidence="9">
    <location>
        <begin position="372"/>
        <end position="396"/>
    </location>
</feature>
<keyword evidence="7 9" id="KW-0472">Membrane</keyword>
<reference evidence="12" key="1">
    <citation type="journal article" date="2019" name="Gigascience">
        <title>De novo genome assembly of the endangered Acer yangbiense, a plant species with extremely small populations endemic to Yunnan Province, China.</title>
        <authorList>
            <person name="Yang J."/>
            <person name="Wariss H.M."/>
            <person name="Tao L."/>
            <person name="Zhang R."/>
            <person name="Yun Q."/>
            <person name="Hollingsworth P."/>
            <person name="Dao Z."/>
            <person name="Luo G."/>
            <person name="Guo H."/>
            <person name="Ma Y."/>
            <person name="Sun W."/>
        </authorList>
    </citation>
    <scope>NUCLEOTIDE SEQUENCE [LARGE SCALE GENOMIC DNA]</scope>
    <source>
        <strain evidence="12">cv. br00</strain>
    </source>
</reference>
<feature type="transmembrane region" description="Helical" evidence="9">
    <location>
        <begin position="440"/>
        <end position="458"/>
    </location>
</feature>
<keyword evidence="5 9" id="KW-0812">Transmembrane</keyword>
<protein>
    <recommendedName>
        <fullName evidence="10">Major facilitator superfamily (MFS) profile domain-containing protein</fullName>
    </recommendedName>
</protein>
<dbReference type="Gene3D" id="1.20.1250.20">
    <property type="entry name" value="MFS general substrate transporter like domains"/>
    <property type="match status" value="1"/>
</dbReference>
<dbReference type="EMBL" id="VDCV01000002">
    <property type="protein sequence ID" value="KAB5569225.1"/>
    <property type="molecule type" value="Genomic_DNA"/>
</dbReference>
<feature type="transmembrane region" description="Helical" evidence="9">
    <location>
        <begin position="278"/>
        <end position="299"/>
    </location>
</feature>
<dbReference type="PRINTS" id="PR00171">
    <property type="entry name" value="SUGRTRNSPORT"/>
</dbReference>
<proteinExistence type="inferred from homology"/>
<dbReference type="AlphaFoldDB" id="A0A5N5NNN3"/>
<keyword evidence="3 8" id="KW-0813">Transport</keyword>
<evidence type="ECO:0000256" key="7">
    <source>
        <dbReference type="ARBA" id="ARBA00023136"/>
    </source>
</evidence>
<evidence type="ECO:0000313" key="11">
    <source>
        <dbReference type="EMBL" id="KAB5569225.1"/>
    </source>
</evidence>
<evidence type="ECO:0000256" key="1">
    <source>
        <dbReference type="ARBA" id="ARBA00004141"/>
    </source>
</evidence>
<dbReference type="InterPro" id="IPR020846">
    <property type="entry name" value="MFS_dom"/>
</dbReference>
<dbReference type="FunFam" id="1.20.1250.20:FF:000043">
    <property type="entry name" value="sugar transporter ERD6-like 6"/>
    <property type="match status" value="1"/>
</dbReference>
<feature type="transmembrane region" description="Helical" evidence="9">
    <location>
        <begin position="83"/>
        <end position="103"/>
    </location>
</feature>
<keyword evidence="6 9" id="KW-1133">Transmembrane helix</keyword>
<comment type="caution">
    <text evidence="11">The sequence shown here is derived from an EMBL/GenBank/DDBJ whole genome shotgun (WGS) entry which is preliminary data.</text>
</comment>
<evidence type="ECO:0000256" key="9">
    <source>
        <dbReference type="SAM" id="Phobius"/>
    </source>
</evidence>
<feature type="transmembrane region" description="Helical" evidence="9">
    <location>
        <begin position="141"/>
        <end position="160"/>
    </location>
</feature>
<dbReference type="SUPFAM" id="SSF103473">
    <property type="entry name" value="MFS general substrate transporter"/>
    <property type="match status" value="1"/>
</dbReference>
<keyword evidence="4" id="KW-0762">Sugar transport</keyword>
<feature type="transmembrane region" description="Helical" evidence="9">
    <location>
        <begin position="40"/>
        <end position="63"/>
    </location>
</feature>
<dbReference type="NCBIfam" id="TIGR00879">
    <property type="entry name" value="SP"/>
    <property type="match status" value="1"/>
</dbReference>
<evidence type="ECO:0000313" key="12">
    <source>
        <dbReference type="Proteomes" id="UP000326939"/>
    </source>
</evidence>
<evidence type="ECO:0000259" key="10">
    <source>
        <dbReference type="PROSITE" id="PS50850"/>
    </source>
</evidence>
<feature type="transmembrane region" description="Helical" evidence="9">
    <location>
        <begin position="172"/>
        <end position="190"/>
    </location>
</feature>
<dbReference type="PROSITE" id="PS00216">
    <property type="entry name" value="SUGAR_TRANSPORT_1"/>
    <property type="match status" value="1"/>
</dbReference>
<evidence type="ECO:0000256" key="8">
    <source>
        <dbReference type="RuleBase" id="RU003346"/>
    </source>
</evidence>
<comment type="similarity">
    <text evidence="2 8">Belongs to the major facilitator superfamily. Sugar transporter (TC 2.A.1.1) family.</text>
</comment>
<dbReference type="GO" id="GO:0051119">
    <property type="term" value="F:sugar transmembrane transporter activity"/>
    <property type="evidence" value="ECO:0007669"/>
    <property type="project" value="InterPro"/>
</dbReference>
<dbReference type="InterPro" id="IPR050549">
    <property type="entry name" value="MFS_Trehalose_Transporter"/>
</dbReference>
<feature type="transmembrane region" description="Helical" evidence="9">
    <location>
        <begin position="305"/>
        <end position="327"/>
    </location>
</feature>
<feature type="transmembrane region" description="Helical" evidence="9">
    <location>
        <begin position="408"/>
        <end position="428"/>
    </location>
</feature>
<feature type="transmembrane region" description="Helical" evidence="9">
    <location>
        <begin position="196"/>
        <end position="214"/>
    </location>
</feature>
<evidence type="ECO:0000256" key="6">
    <source>
        <dbReference type="ARBA" id="ARBA00022989"/>
    </source>
</evidence>
<keyword evidence="12" id="KW-1185">Reference proteome</keyword>
<feature type="transmembrane region" description="Helical" evidence="9">
    <location>
        <begin position="110"/>
        <end position="129"/>
    </location>
</feature>
<evidence type="ECO:0000256" key="5">
    <source>
        <dbReference type="ARBA" id="ARBA00022692"/>
    </source>
</evidence>
<sequence>MSIKEDLEREEVREPLMDKKNLSYEQGGSFVQSRSKESAWMVYLSTFVAVCGSFAFGSCAGYSSPTENDIREDLSLSLAEYSVFGSILTFGAMIGAITSGPIADLIGRKGALRVAASFCVAGWLAIYFAQGVLALDLGRLATGYGMGIFSYVVPIFIAEISPKNLRGALTTTNQLMICGGVSVAFIIGTVLTWRALALTGIVPCAILVFGLFLIPESPRWLAKRGREEEFQTALQKLRGKEADISQEATEIKEYIETLERLPKARFVELFQRRYLRSIGVGLMVFQQFGGINGVCFYVSNIFESAGFSPSLGTIIYAILQVVVTALNTTVIDKAGRKPLLLVSASGLVLGCIITGISFYLKVNELAIKSVPALTLTGILLYIGSFSAGMGAVPWVIMSEIFPINIKGVAGSLATLVNWFGAWAISYTYNYLMSWSSYGTFILYAAINALAIVFVVTVVPETKGRTLEQIQAAINA</sequence>
<dbReference type="InterPro" id="IPR036259">
    <property type="entry name" value="MFS_trans_sf"/>
</dbReference>
<organism evidence="11 12">
    <name type="scientific">Salix brachista</name>
    <dbReference type="NCBI Taxonomy" id="2182728"/>
    <lineage>
        <taxon>Eukaryota</taxon>
        <taxon>Viridiplantae</taxon>
        <taxon>Streptophyta</taxon>
        <taxon>Embryophyta</taxon>
        <taxon>Tracheophyta</taxon>
        <taxon>Spermatophyta</taxon>
        <taxon>Magnoliopsida</taxon>
        <taxon>eudicotyledons</taxon>
        <taxon>Gunneridae</taxon>
        <taxon>Pentapetalae</taxon>
        <taxon>rosids</taxon>
        <taxon>fabids</taxon>
        <taxon>Malpighiales</taxon>
        <taxon>Salicaceae</taxon>
        <taxon>Saliceae</taxon>
        <taxon>Salix</taxon>
    </lineage>
</organism>
<dbReference type="InterPro" id="IPR005828">
    <property type="entry name" value="MFS_sugar_transport-like"/>
</dbReference>